<sequence length="104" mass="11400">MRKTYLCKLKSDHLKLVPTIYYDKEVAGTKGKASPTSSCGLLHQGTRRKASLGASWDCPRRASPAHLIPLESFLKASLVGDVTPVEEAVESDSERGDYFVGVYL</sequence>
<protein>
    <submittedName>
        <fullName evidence="1">Uncharacterized protein</fullName>
    </submittedName>
</protein>
<dbReference type="EMBL" id="NMUH01000935">
    <property type="protein sequence ID" value="MQL86888.1"/>
    <property type="molecule type" value="Genomic_DNA"/>
</dbReference>
<gene>
    <name evidence="1" type="ORF">Taro_019428</name>
</gene>
<reference evidence="1" key="1">
    <citation type="submission" date="2017-07" db="EMBL/GenBank/DDBJ databases">
        <title>Taro Niue Genome Assembly and Annotation.</title>
        <authorList>
            <person name="Atibalentja N."/>
            <person name="Keating K."/>
            <person name="Fields C.J."/>
        </authorList>
    </citation>
    <scope>NUCLEOTIDE SEQUENCE</scope>
    <source>
        <strain evidence="1">Niue_2</strain>
        <tissue evidence="1">Leaf</tissue>
    </source>
</reference>
<organism evidence="1 2">
    <name type="scientific">Colocasia esculenta</name>
    <name type="common">Wild taro</name>
    <name type="synonym">Arum esculentum</name>
    <dbReference type="NCBI Taxonomy" id="4460"/>
    <lineage>
        <taxon>Eukaryota</taxon>
        <taxon>Viridiplantae</taxon>
        <taxon>Streptophyta</taxon>
        <taxon>Embryophyta</taxon>
        <taxon>Tracheophyta</taxon>
        <taxon>Spermatophyta</taxon>
        <taxon>Magnoliopsida</taxon>
        <taxon>Liliopsida</taxon>
        <taxon>Araceae</taxon>
        <taxon>Aroideae</taxon>
        <taxon>Colocasieae</taxon>
        <taxon>Colocasia</taxon>
    </lineage>
</organism>
<name>A0A843UTR8_COLES</name>
<dbReference type="Proteomes" id="UP000652761">
    <property type="component" value="Unassembled WGS sequence"/>
</dbReference>
<evidence type="ECO:0000313" key="1">
    <source>
        <dbReference type="EMBL" id="MQL86888.1"/>
    </source>
</evidence>
<proteinExistence type="predicted"/>
<comment type="caution">
    <text evidence="1">The sequence shown here is derived from an EMBL/GenBank/DDBJ whole genome shotgun (WGS) entry which is preliminary data.</text>
</comment>
<keyword evidence="2" id="KW-1185">Reference proteome</keyword>
<dbReference type="AlphaFoldDB" id="A0A843UTR8"/>
<accession>A0A843UTR8</accession>
<evidence type="ECO:0000313" key="2">
    <source>
        <dbReference type="Proteomes" id="UP000652761"/>
    </source>
</evidence>